<dbReference type="Gene3D" id="3.30.450.40">
    <property type="match status" value="2"/>
</dbReference>
<evidence type="ECO:0000313" key="6">
    <source>
        <dbReference type="Proteomes" id="UP000006461"/>
    </source>
</evidence>
<gene>
    <name evidence="5" type="ordered locus">MODMU_1764</name>
</gene>
<dbReference type="SUPFAM" id="SSF58104">
    <property type="entry name" value="Methyl-accepting chemotaxis protein (MCP) signaling domain"/>
    <property type="match status" value="1"/>
</dbReference>
<dbReference type="OrthoDB" id="5241933at2"/>
<dbReference type="InterPro" id="IPR004090">
    <property type="entry name" value="Chemotax_Me-accpt_rcpt"/>
</dbReference>
<dbReference type="SMART" id="SM00065">
    <property type="entry name" value="GAF"/>
    <property type="match status" value="2"/>
</dbReference>
<dbReference type="InterPro" id="IPR029016">
    <property type="entry name" value="GAF-like_dom_sf"/>
</dbReference>
<dbReference type="Pfam" id="PF00015">
    <property type="entry name" value="MCPsignal"/>
    <property type="match status" value="1"/>
</dbReference>
<sequence length="519" mass="54542">MRIAAFRQKAPDHTAELAEARSDVTAVTRVLTALDRATDAASVARAALDTVREAFGWAYGSYWTIAPEDGRLHFAVESGDAGQEFRQVTLAASFAQGVGLSGRAWRARDLVFVPDLGELTDCVRAPAAQRAGVRSGICFPVVRDGAVVGTMDFFATETLSPSAERLAALRAVGLLVSQAFARVAGAQDQDRASGDLAAVNSLLRDLAQARTVDEAIRTALETIRREFDWHYGSWWALDDASATLRLSQASGDLGAEFASISRGAGFARGVGVAGRTWAAGDLVFVEDLGQVHDCVRAPAARAAGVRSGVCLPITVDGRVVGTMDFFATRTLVLAASRRDALHNTAFLISQTMQRIAATERIAVAGREMVASIDEVARNVAEATRVAGEGQQVAGRAGGYAAGLGRSSAEIDKVVKVITGIAEQTNLLALNATIEAARAGEAGKGFAVVAGEVKELARETARATDEVSSRVAAIQGDVQDVVGALASIRDIVERINETQHMIGGVLTEQAAVTRSIVEVA</sequence>
<dbReference type="PATRIC" id="fig|477641.3.peg.1661"/>
<evidence type="ECO:0000256" key="3">
    <source>
        <dbReference type="PROSITE-ProRule" id="PRU00284"/>
    </source>
</evidence>
<organism evidence="5 6">
    <name type="scientific">Modestobacter italicus (strain DSM 44449 / CECT 9708 / BC 501)</name>
    <dbReference type="NCBI Taxonomy" id="2732864"/>
    <lineage>
        <taxon>Bacteria</taxon>
        <taxon>Bacillati</taxon>
        <taxon>Actinomycetota</taxon>
        <taxon>Actinomycetes</taxon>
        <taxon>Geodermatophilales</taxon>
        <taxon>Geodermatophilaceae</taxon>
        <taxon>Modestobacter</taxon>
    </lineage>
</organism>
<dbReference type="SUPFAM" id="SSF55781">
    <property type="entry name" value="GAF domain-like"/>
    <property type="match status" value="2"/>
</dbReference>
<dbReference type="eggNOG" id="COG0840">
    <property type="taxonomic scope" value="Bacteria"/>
</dbReference>
<dbReference type="Gene3D" id="1.10.287.950">
    <property type="entry name" value="Methyl-accepting chemotaxis protein"/>
    <property type="match status" value="1"/>
</dbReference>
<dbReference type="PRINTS" id="PR00260">
    <property type="entry name" value="CHEMTRNSDUCR"/>
</dbReference>
<comment type="similarity">
    <text evidence="2">Belongs to the methyl-accepting chemotaxis (MCP) protein family.</text>
</comment>
<dbReference type="GO" id="GO:0016020">
    <property type="term" value="C:membrane"/>
    <property type="evidence" value="ECO:0007669"/>
    <property type="project" value="InterPro"/>
</dbReference>
<dbReference type="KEGG" id="mmar:MODMU_1764"/>
<dbReference type="EMBL" id="FO203431">
    <property type="protein sequence ID" value="CCH87203.1"/>
    <property type="molecule type" value="Genomic_DNA"/>
</dbReference>
<dbReference type="STRING" id="477641.MODMU_1764"/>
<dbReference type="PROSITE" id="PS50111">
    <property type="entry name" value="CHEMOTAXIS_TRANSDUC_2"/>
    <property type="match status" value="1"/>
</dbReference>
<dbReference type="SMART" id="SM00283">
    <property type="entry name" value="MA"/>
    <property type="match status" value="1"/>
</dbReference>
<evidence type="ECO:0000259" key="4">
    <source>
        <dbReference type="PROSITE" id="PS50111"/>
    </source>
</evidence>
<reference evidence="5 6" key="1">
    <citation type="journal article" date="2012" name="J. Bacteriol.">
        <title>Genome Sequence of Radiation-Resistant Modestobacter marinus Strain BC501, a Representative Actinobacterium That Thrives on Calcareous Stone Surfaces.</title>
        <authorList>
            <person name="Normand P."/>
            <person name="Gury J."/>
            <person name="Pujic P."/>
            <person name="Chouaia B."/>
            <person name="Crotti E."/>
            <person name="Brusetti L."/>
            <person name="Daffonchio D."/>
            <person name="Vacherie B."/>
            <person name="Barbe V."/>
            <person name="Medigue C."/>
            <person name="Calteau A."/>
            <person name="Ghodhbane-Gtari F."/>
            <person name="Essoussi I."/>
            <person name="Nouioui I."/>
            <person name="Abbassi-Ghozzi I."/>
            <person name="Gtari M."/>
        </authorList>
    </citation>
    <scope>NUCLEOTIDE SEQUENCE [LARGE SCALE GENOMIC DNA]</scope>
    <source>
        <strain evidence="6">BC 501</strain>
    </source>
</reference>
<proteinExistence type="inferred from homology"/>
<keyword evidence="1 3" id="KW-0807">Transducer</keyword>
<dbReference type="InterPro" id="IPR004089">
    <property type="entry name" value="MCPsignal_dom"/>
</dbReference>
<dbReference type="PANTHER" id="PTHR32089">
    <property type="entry name" value="METHYL-ACCEPTING CHEMOTAXIS PROTEIN MCPB"/>
    <property type="match status" value="1"/>
</dbReference>
<dbReference type="PANTHER" id="PTHR32089:SF112">
    <property type="entry name" value="LYSOZYME-LIKE PROTEIN-RELATED"/>
    <property type="match status" value="1"/>
</dbReference>
<accession>I4EUZ0</accession>
<evidence type="ECO:0000256" key="2">
    <source>
        <dbReference type="ARBA" id="ARBA00029447"/>
    </source>
</evidence>
<dbReference type="GO" id="GO:0007165">
    <property type="term" value="P:signal transduction"/>
    <property type="evidence" value="ECO:0007669"/>
    <property type="project" value="UniProtKB-KW"/>
</dbReference>
<protein>
    <submittedName>
        <fullName evidence="5">Methyl-accepting chemotaxis sensory transducer</fullName>
    </submittedName>
</protein>
<dbReference type="InterPro" id="IPR003018">
    <property type="entry name" value="GAF"/>
</dbReference>
<dbReference type="HOGENOM" id="CLU_526432_0_0_11"/>
<name>I4EUZ0_MODI5</name>
<evidence type="ECO:0000313" key="5">
    <source>
        <dbReference type="EMBL" id="CCH87203.1"/>
    </source>
</evidence>
<keyword evidence="6" id="KW-1185">Reference proteome</keyword>
<dbReference type="AlphaFoldDB" id="I4EUZ0"/>
<evidence type="ECO:0000256" key="1">
    <source>
        <dbReference type="ARBA" id="ARBA00023224"/>
    </source>
</evidence>
<dbReference type="Pfam" id="PF13185">
    <property type="entry name" value="GAF_2"/>
    <property type="match status" value="2"/>
</dbReference>
<feature type="domain" description="Methyl-accepting transducer" evidence="4">
    <location>
        <begin position="353"/>
        <end position="519"/>
    </location>
</feature>
<dbReference type="GO" id="GO:0004888">
    <property type="term" value="F:transmembrane signaling receptor activity"/>
    <property type="evidence" value="ECO:0007669"/>
    <property type="project" value="InterPro"/>
</dbReference>
<dbReference type="Proteomes" id="UP000006461">
    <property type="component" value="Chromosome"/>
</dbReference>
<dbReference type="eggNOG" id="COG2203">
    <property type="taxonomic scope" value="Bacteria"/>
</dbReference>
<dbReference type="OMA" id="RSGICFP"/>
<dbReference type="GO" id="GO:0006935">
    <property type="term" value="P:chemotaxis"/>
    <property type="evidence" value="ECO:0007669"/>
    <property type="project" value="InterPro"/>
</dbReference>